<evidence type="ECO:0000256" key="1">
    <source>
        <dbReference type="SAM" id="MobiDB-lite"/>
    </source>
</evidence>
<feature type="compositionally biased region" description="Acidic residues" evidence="1">
    <location>
        <begin position="70"/>
        <end position="79"/>
    </location>
</feature>
<comment type="caution">
    <text evidence="2">The sequence shown here is derived from an EMBL/GenBank/DDBJ whole genome shotgun (WGS) entry which is preliminary data.</text>
</comment>
<reference evidence="2 3" key="1">
    <citation type="journal article" date="2018" name="IMA Fungus">
        <title>IMA Genome-F 10: Nine draft genome sequences of Claviceps purpurea s.lat., including C. arundinis, C. humidiphila, and C. cf. spartinae, pseudomolecules for the pitch canker pathogen Fusarium circinatum, draft genome of Davidsoniella eucalypti, Grosmannia galeiformis, Quambalaria eucalypti, and Teratosphaeria destructans.</title>
        <authorList>
            <person name="Wingfield B.D."/>
            <person name="Liu M."/>
            <person name="Nguyen H.D."/>
            <person name="Lane F.A."/>
            <person name="Morgan S.W."/>
            <person name="De Vos L."/>
            <person name="Wilken P.M."/>
            <person name="Duong T.A."/>
            <person name="Aylward J."/>
            <person name="Coetzee M.P."/>
            <person name="Dadej K."/>
            <person name="De Beer Z.W."/>
            <person name="Findlay W."/>
            <person name="Havenga M."/>
            <person name="Kolarik M."/>
            <person name="Menzies J.G."/>
            <person name="Naidoo K."/>
            <person name="Pochopski O."/>
            <person name="Shoukouhi P."/>
            <person name="Santana Q.C."/>
            <person name="Seifert K.A."/>
            <person name="Soal N."/>
            <person name="Steenkamp E.T."/>
            <person name="Tatham C.T."/>
            <person name="van der Nest M.A."/>
            <person name="Wingfield M.J."/>
        </authorList>
    </citation>
    <scope>NUCLEOTIDE SEQUENCE [LARGE SCALE GENOMIC DNA]</scope>
    <source>
        <strain evidence="2">CMW44962</strain>
    </source>
</reference>
<feature type="region of interest" description="Disordered" evidence="1">
    <location>
        <begin position="1"/>
        <end position="85"/>
    </location>
</feature>
<dbReference type="Proteomes" id="UP001138500">
    <property type="component" value="Unassembled WGS sequence"/>
</dbReference>
<accession>A0A9W7SJZ9</accession>
<proteinExistence type="predicted"/>
<gene>
    <name evidence="2" type="ORF">Tdes44962_MAKER05382</name>
</gene>
<evidence type="ECO:0000313" key="3">
    <source>
        <dbReference type="Proteomes" id="UP001138500"/>
    </source>
</evidence>
<keyword evidence="3" id="KW-1185">Reference proteome</keyword>
<organism evidence="2 3">
    <name type="scientific">Teratosphaeria destructans</name>
    <dbReference type="NCBI Taxonomy" id="418781"/>
    <lineage>
        <taxon>Eukaryota</taxon>
        <taxon>Fungi</taxon>
        <taxon>Dikarya</taxon>
        <taxon>Ascomycota</taxon>
        <taxon>Pezizomycotina</taxon>
        <taxon>Dothideomycetes</taxon>
        <taxon>Dothideomycetidae</taxon>
        <taxon>Mycosphaerellales</taxon>
        <taxon>Teratosphaeriaceae</taxon>
        <taxon>Teratosphaeria</taxon>
    </lineage>
</organism>
<dbReference type="AlphaFoldDB" id="A0A9W7SJZ9"/>
<reference evidence="2 3" key="2">
    <citation type="journal article" date="2021" name="Curr. Genet.">
        <title>Genetic response to nitrogen starvation in the aggressive Eucalyptus foliar pathogen Teratosphaeria destructans.</title>
        <authorList>
            <person name="Havenga M."/>
            <person name="Wingfield B.D."/>
            <person name="Wingfield M.J."/>
            <person name="Dreyer L.L."/>
            <person name="Roets F."/>
            <person name="Aylward J."/>
        </authorList>
    </citation>
    <scope>NUCLEOTIDE SEQUENCE [LARGE SCALE GENOMIC DNA]</scope>
    <source>
        <strain evidence="2">CMW44962</strain>
    </source>
</reference>
<sequence>MPATAGPHAQNASGHSRESSGASSASAPTTPTFSTATRSHNRWPSSTSSSVSVSDAQANINKSALHDLVEDPAEREDSFDLAPPSSRDEPLCICMIVLSGSLSND</sequence>
<feature type="compositionally biased region" description="Low complexity" evidence="1">
    <location>
        <begin position="45"/>
        <end position="54"/>
    </location>
</feature>
<protein>
    <submittedName>
        <fullName evidence="2">Only proline and serine are matching in the corresponding protein</fullName>
    </submittedName>
</protein>
<feature type="compositionally biased region" description="Low complexity" evidence="1">
    <location>
        <begin position="19"/>
        <end position="38"/>
    </location>
</feature>
<evidence type="ECO:0000313" key="2">
    <source>
        <dbReference type="EMBL" id="KAH9818188.1"/>
    </source>
</evidence>
<dbReference type="EMBL" id="RIBY02002356">
    <property type="protein sequence ID" value="KAH9818188.1"/>
    <property type="molecule type" value="Genomic_DNA"/>
</dbReference>
<name>A0A9W7SJZ9_9PEZI</name>